<protein>
    <submittedName>
        <fullName evidence="4">Putative acetyltransferase</fullName>
    </submittedName>
</protein>
<dbReference type="InterPro" id="IPR016181">
    <property type="entry name" value="Acyl_CoA_acyltransferase"/>
</dbReference>
<evidence type="ECO:0000313" key="4">
    <source>
        <dbReference type="EMBL" id="EAR07511.1"/>
    </source>
</evidence>
<dbReference type="Proteomes" id="UP000005953">
    <property type="component" value="Unassembled WGS sequence"/>
</dbReference>
<keyword evidence="5" id="KW-1185">Reference proteome</keyword>
<sequence length="144" mass="15876">MIRAAHTDDLAQFAQWSDGSPDCQFSQAQLSGYLVQDRLIAIVEQGGSLAGYLAYRQVLDEAELDQILIAPSARRLGLAFDALLTWHEALKAQGVVSVHLEVRQGNQAAMSLYQSAGYDPNGLRKNYYRHGTTVDHAVLMKKSL</sequence>
<dbReference type="EMBL" id="AAOE01000040">
    <property type="protein sequence ID" value="EAR07511.1"/>
    <property type="molecule type" value="Genomic_DNA"/>
</dbReference>
<evidence type="ECO:0000313" key="5">
    <source>
        <dbReference type="Proteomes" id="UP000005953"/>
    </source>
</evidence>
<dbReference type="HOGENOM" id="CLU_013985_23_2_6"/>
<dbReference type="InterPro" id="IPR050832">
    <property type="entry name" value="Bact_Acetyltransf"/>
</dbReference>
<evidence type="ECO:0000259" key="3">
    <source>
        <dbReference type="PROSITE" id="PS51186"/>
    </source>
</evidence>
<dbReference type="OrthoDB" id="9796919at2"/>
<gene>
    <name evidence="4" type="ORF">MED297_06624</name>
</gene>
<dbReference type="Pfam" id="PF00583">
    <property type="entry name" value="Acetyltransf_1"/>
    <property type="match status" value="1"/>
</dbReference>
<dbReference type="InterPro" id="IPR000182">
    <property type="entry name" value="GNAT_dom"/>
</dbReference>
<reference evidence="4 5" key="1">
    <citation type="submission" date="2006-02" db="EMBL/GenBank/DDBJ databases">
        <authorList>
            <person name="Pinhassi J."/>
            <person name="Pedros-Alio C."/>
            <person name="Ferriera S."/>
            <person name="Johnson J."/>
            <person name="Kravitz S."/>
            <person name="Halpern A."/>
            <person name="Remington K."/>
            <person name="Beeson K."/>
            <person name="Tran B."/>
            <person name="Rogers Y.-H."/>
            <person name="Friedman R."/>
            <person name="Venter J.C."/>
        </authorList>
    </citation>
    <scope>NUCLEOTIDE SEQUENCE [LARGE SCALE GENOMIC DNA]</scope>
    <source>
        <strain evidence="4 5">MED297</strain>
    </source>
</reference>
<dbReference type="Gene3D" id="3.40.630.30">
    <property type="match status" value="1"/>
</dbReference>
<proteinExistence type="predicted"/>
<accession>A4BK29</accession>
<dbReference type="AlphaFoldDB" id="A4BK29"/>
<name>A4BK29_9GAMM</name>
<keyword evidence="2" id="KW-0012">Acyltransferase</keyword>
<dbReference type="CDD" id="cd04301">
    <property type="entry name" value="NAT_SF"/>
    <property type="match status" value="1"/>
</dbReference>
<evidence type="ECO:0000256" key="2">
    <source>
        <dbReference type="ARBA" id="ARBA00023315"/>
    </source>
</evidence>
<comment type="caution">
    <text evidence="4">The sequence shown here is derived from an EMBL/GenBank/DDBJ whole genome shotgun (WGS) entry which is preliminary data.</text>
</comment>
<organism evidence="4 5">
    <name type="scientific">Reinekea blandensis MED297</name>
    <dbReference type="NCBI Taxonomy" id="314283"/>
    <lineage>
        <taxon>Bacteria</taxon>
        <taxon>Pseudomonadati</taxon>
        <taxon>Pseudomonadota</taxon>
        <taxon>Gammaproteobacteria</taxon>
        <taxon>Oceanospirillales</taxon>
        <taxon>Saccharospirillaceae</taxon>
        <taxon>Reinekea</taxon>
    </lineage>
</organism>
<dbReference type="PANTHER" id="PTHR43877">
    <property type="entry name" value="AMINOALKYLPHOSPHONATE N-ACETYLTRANSFERASE-RELATED-RELATED"/>
    <property type="match status" value="1"/>
</dbReference>
<evidence type="ECO:0000256" key="1">
    <source>
        <dbReference type="ARBA" id="ARBA00022679"/>
    </source>
</evidence>
<dbReference type="PANTHER" id="PTHR43877:SF2">
    <property type="entry name" value="AMINOALKYLPHOSPHONATE N-ACETYLTRANSFERASE-RELATED"/>
    <property type="match status" value="1"/>
</dbReference>
<dbReference type="GO" id="GO:0016747">
    <property type="term" value="F:acyltransferase activity, transferring groups other than amino-acyl groups"/>
    <property type="evidence" value="ECO:0007669"/>
    <property type="project" value="InterPro"/>
</dbReference>
<keyword evidence="1 4" id="KW-0808">Transferase</keyword>
<dbReference type="RefSeq" id="WP_008045178.1">
    <property type="nucleotide sequence ID" value="NZ_CH724152.1"/>
</dbReference>
<dbReference type="STRING" id="314283.MED297_06624"/>
<feature type="domain" description="N-acetyltransferase" evidence="3">
    <location>
        <begin position="1"/>
        <end position="144"/>
    </location>
</feature>
<dbReference type="PROSITE" id="PS51186">
    <property type="entry name" value="GNAT"/>
    <property type="match status" value="1"/>
</dbReference>
<dbReference type="SUPFAM" id="SSF55729">
    <property type="entry name" value="Acyl-CoA N-acyltransferases (Nat)"/>
    <property type="match status" value="1"/>
</dbReference>